<keyword evidence="2" id="KW-0645">Protease</keyword>
<keyword evidence="2" id="KW-0378">Hydrolase</keyword>
<dbReference type="InterPro" id="IPR022684">
    <property type="entry name" value="Calpain_cysteine_protease"/>
</dbReference>
<feature type="compositionally biased region" description="Polar residues" evidence="3">
    <location>
        <begin position="126"/>
        <end position="142"/>
    </location>
</feature>
<name>A0A0C3HUA9_OIDMZ</name>
<feature type="region of interest" description="Disordered" evidence="3">
    <location>
        <begin position="109"/>
        <end position="146"/>
    </location>
</feature>
<dbReference type="Proteomes" id="UP000054321">
    <property type="component" value="Unassembled WGS sequence"/>
</dbReference>
<gene>
    <name evidence="5" type="ORF">OIDMADRAFT_154370</name>
</gene>
<evidence type="ECO:0000259" key="4">
    <source>
        <dbReference type="PROSITE" id="PS50203"/>
    </source>
</evidence>
<dbReference type="HOGENOM" id="CLU_006072_3_1_1"/>
<keyword evidence="2" id="KW-0788">Thiol protease</keyword>
<keyword evidence="6" id="KW-1185">Reference proteome</keyword>
<organism evidence="5 6">
    <name type="scientific">Oidiodendron maius (strain Zn)</name>
    <dbReference type="NCBI Taxonomy" id="913774"/>
    <lineage>
        <taxon>Eukaryota</taxon>
        <taxon>Fungi</taxon>
        <taxon>Dikarya</taxon>
        <taxon>Ascomycota</taxon>
        <taxon>Pezizomycotina</taxon>
        <taxon>Leotiomycetes</taxon>
        <taxon>Leotiomycetes incertae sedis</taxon>
        <taxon>Myxotrichaceae</taxon>
        <taxon>Oidiodendron</taxon>
    </lineage>
</organism>
<dbReference type="InParanoid" id="A0A0C3HUA9"/>
<accession>A0A0C3HUA9</accession>
<dbReference type="EMBL" id="KN832871">
    <property type="protein sequence ID" value="KIN05832.1"/>
    <property type="molecule type" value="Genomic_DNA"/>
</dbReference>
<evidence type="ECO:0000313" key="5">
    <source>
        <dbReference type="EMBL" id="KIN05832.1"/>
    </source>
</evidence>
<reference evidence="5 6" key="1">
    <citation type="submission" date="2014-04" db="EMBL/GenBank/DDBJ databases">
        <authorList>
            <consortium name="DOE Joint Genome Institute"/>
            <person name="Kuo A."/>
            <person name="Martino E."/>
            <person name="Perotto S."/>
            <person name="Kohler A."/>
            <person name="Nagy L.G."/>
            <person name="Floudas D."/>
            <person name="Copeland A."/>
            <person name="Barry K.W."/>
            <person name="Cichocki N."/>
            <person name="Veneault-Fourrey C."/>
            <person name="LaButti K."/>
            <person name="Lindquist E.A."/>
            <person name="Lipzen A."/>
            <person name="Lundell T."/>
            <person name="Morin E."/>
            <person name="Murat C."/>
            <person name="Sun H."/>
            <person name="Tunlid A."/>
            <person name="Henrissat B."/>
            <person name="Grigoriev I.V."/>
            <person name="Hibbett D.S."/>
            <person name="Martin F."/>
            <person name="Nordberg H.P."/>
            <person name="Cantor M.N."/>
            <person name="Hua S.X."/>
        </authorList>
    </citation>
    <scope>NUCLEOTIDE SEQUENCE [LARGE SCALE GENOMIC DNA]</scope>
    <source>
        <strain evidence="5 6">Zn</strain>
    </source>
</reference>
<dbReference type="STRING" id="913774.A0A0C3HUA9"/>
<sequence length="679" mass="76186">MSLAKAAPSPQRAIDTFWASRLPTTVALPPSVLPPGIYSQITQQRTPKDLASGRSVAQSYQSALKECETIVSQIVAECKRINAKYTDPDFNLDNMYDCLVPLTAKPSSGAAAKDKADATPADTSSQASTVGKVTNTNQQNHPAESESVMPIPACAKRVDWIFDDPQFYVNKKAHVRDIRQGAEGDCWFISSLGSLCVDTEVPSLIQNIAPPSCRNERIGVYGFLFYRDGEWISEVVDDKLYLKVPDYDDCTDERRVTWDASHSQLDQEVSRELWRQTYQSGSDALFYASCAHPQEIWVPLIEKAFAKAHGDFAAIDGGWPGEGVEDLTGGITNEVVSASISDRDELWDECFRNVNKLFLIGAGTREYGHPDPYQRGRQGIEDGHAYSVLRAVNYRDERLLMIKNPWGKVEWTGPWSDGSKEWTAQALEDLDYKFGNEGIFWMPYSDFLGRFVQVWRTRLFSPERNVSQHWTTIQVPWSGASIPTIFEFTIKSPTPAVIALSQLDSRYYGGLVGQYSYDLAFHLHKYGNKEHIVRGYSSGDRSAVTEVDLKPGTYDVLMKVGAYRDSTQPLIEDVIEQNWLSRRGKLIRTGRAYETAHAKSKVQATAAQRARDIKACTRNTAAKPKEHTSQVQAQDQPWTAPLVVGLKIFCQNTAANIKVRDLNHQRALTFRRLVWLDAD</sequence>
<proteinExistence type="predicted"/>
<dbReference type="SUPFAM" id="SSF54001">
    <property type="entry name" value="Cysteine proteinases"/>
    <property type="match status" value="1"/>
</dbReference>
<evidence type="ECO:0000256" key="2">
    <source>
        <dbReference type="PROSITE-ProRule" id="PRU00239"/>
    </source>
</evidence>
<dbReference type="AlphaFoldDB" id="A0A0C3HUA9"/>
<feature type="domain" description="Calpain catalytic" evidence="4">
    <location>
        <begin position="156"/>
        <end position="460"/>
    </location>
</feature>
<feature type="active site" evidence="1 2">
    <location>
        <position position="384"/>
    </location>
</feature>
<feature type="active site" evidence="1 2">
    <location>
        <position position="404"/>
    </location>
</feature>
<dbReference type="GO" id="GO:0004198">
    <property type="term" value="F:calcium-dependent cysteine-type endopeptidase activity"/>
    <property type="evidence" value="ECO:0007669"/>
    <property type="project" value="InterPro"/>
</dbReference>
<dbReference type="Pfam" id="PF00648">
    <property type="entry name" value="Peptidase_C2"/>
    <property type="match status" value="2"/>
</dbReference>
<dbReference type="OrthoDB" id="424753at2759"/>
<dbReference type="PRINTS" id="PR00704">
    <property type="entry name" value="CALPAIN"/>
</dbReference>
<dbReference type="SMART" id="SM00230">
    <property type="entry name" value="CysPc"/>
    <property type="match status" value="1"/>
</dbReference>
<dbReference type="InterPro" id="IPR038765">
    <property type="entry name" value="Papain-like_cys_pep_sf"/>
</dbReference>
<dbReference type="InterPro" id="IPR001300">
    <property type="entry name" value="Peptidase_C2_calpain_cat"/>
</dbReference>
<dbReference type="Gene3D" id="3.90.70.10">
    <property type="entry name" value="Cysteine proteinases"/>
    <property type="match status" value="1"/>
</dbReference>
<feature type="active site" evidence="1 2">
    <location>
        <position position="186"/>
    </location>
</feature>
<dbReference type="GO" id="GO:0006508">
    <property type="term" value="P:proteolysis"/>
    <property type="evidence" value="ECO:0007669"/>
    <property type="project" value="UniProtKB-KW"/>
</dbReference>
<protein>
    <recommendedName>
        <fullName evidence="4">Calpain catalytic domain-containing protein</fullName>
    </recommendedName>
</protein>
<dbReference type="PANTHER" id="PTHR10183">
    <property type="entry name" value="CALPAIN"/>
    <property type="match status" value="1"/>
</dbReference>
<evidence type="ECO:0000256" key="3">
    <source>
        <dbReference type="SAM" id="MobiDB-lite"/>
    </source>
</evidence>
<dbReference type="PROSITE" id="PS50203">
    <property type="entry name" value="CALPAIN_CAT"/>
    <property type="match status" value="1"/>
</dbReference>
<evidence type="ECO:0000313" key="6">
    <source>
        <dbReference type="Proteomes" id="UP000054321"/>
    </source>
</evidence>
<dbReference type="PANTHER" id="PTHR10183:SF425">
    <property type="entry name" value="CALPAIN-5"/>
    <property type="match status" value="1"/>
</dbReference>
<reference evidence="6" key="2">
    <citation type="submission" date="2015-01" db="EMBL/GenBank/DDBJ databases">
        <title>Evolutionary Origins and Diversification of the Mycorrhizal Mutualists.</title>
        <authorList>
            <consortium name="DOE Joint Genome Institute"/>
            <consortium name="Mycorrhizal Genomics Consortium"/>
            <person name="Kohler A."/>
            <person name="Kuo A."/>
            <person name="Nagy L.G."/>
            <person name="Floudas D."/>
            <person name="Copeland A."/>
            <person name="Barry K.W."/>
            <person name="Cichocki N."/>
            <person name="Veneault-Fourrey C."/>
            <person name="LaButti K."/>
            <person name="Lindquist E.A."/>
            <person name="Lipzen A."/>
            <person name="Lundell T."/>
            <person name="Morin E."/>
            <person name="Murat C."/>
            <person name="Riley R."/>
            <person name="Ohm R."/>
            <person name="Sun H."/>
            <person name="Tunlid A."/>
            <person name="Henrissat B."/>
            <person name="Grigoriev I.V."/>
            <person name="Hibbett D.S."/>
            <person name="Martin F."/>
        </authorList>
    </citation>
    <scope>NUCLEOTIDE SEQUENCE [LARGE SCALE GENOMIC DNA]</scope>
    <source>
        <strain evidence="6">Zn</strain>
    </source>
</reference>
<evidence type="ECO:0000256" key="1">
    <source>
        <dbReference type="PIRSR" id="PIRSR622684-1"/>
    </source>
</evidence>